<organism evidence="1 2">
    <name type="scientific">Sphaerodactylus townsendi</name>
    <dbReference type="NCBI Taxonomy" id="933632"/>
    <lineage>
        <taxon>Eukaryota</taxon>
        <taxon>Metazoa</taxon>
        <taxon>Chordata</taxon>
        <taxon>Craniata</taxon>
        <taxon>Vertebrata</taxon>
        <taxon>Euteleostomi</taxon>
        <taxon>Lepidosauria</taxon>
        <taxon>Squamata</taxon>
        <taxon>Bifurcata</taxon>
        <taxon>Gekkota</taxon>
        <taxon>Sphaerodactylidae</taxon>
        <taxon>Sphaerodactylus</taxon>
    </lineage>
</organism>
<dbReference type="Proteomes" id="UP000827872">
    <property type="component" value="Linkage Group LG01"/>
</dbReference>
<evidence type="ECO:0000313" key="1">
    <source>
        <dbReference type="EMBL" id="KAH8016178.1"/>
    </source>
</evidence>
<name>A0ACB8G9A2_9SAUR</name>
<gene>
    <name evidence="1" type="primary">KIF13B_1</name>
    <name evidence="1" type="ORF">K3G42_013187</name>
</gene>
<comment type="caution">
    <text evidence="1">The sequence shown here is derived from an EMBL/GenBank/DDBJ whole genome shotgun (WGS) entry which is preliminary data.</text>
</comment>
<sequence length="81" mass="8716">MSLSASAQKNGSNDPGLSSLAASYLNPVKSFVPQMPKLLKSLFPVRDEKKGRQPSPLAQQFKTGIHIETAEMADEGTEITV</sequence>
<evidence type="ECO:0000313" key="2">
    <source>
        <dbReference type="Proteomes" id="UP000827872"/>
    </source>
</evidence>
<dbReference type="EMBL" id="CM037614">
    <property type="protein sequence ID" value="KAH8016178.1"/>
    <property type="molecule type" value="Genomic_DNA"/>
</dbReference>
<accession>A0ACB8G9A2</accession>
<reference evidence="1" key="1">
    <citation type="submission" date="2021-08" db="EMBL/GenBank/DDBJ databases">
        <title>The first chromosome-level gecko genome reveals the dynamic sex chromosomes of Neotropical dwarf geckos (Sphaerodactylidae: Sphaerodactylus).</title>
        <authorList>
            <person name="Pinto B.J."/>
            <person name="Keating S.E."/>
            <person name="Gamble T."/>
        </authorList>
    </citation>
    <scope>NUCLEOTIDE SEQUENCE</scope>
    <source>
        <strain evidence="1">TG3544</strain>
    </source>
</reference>
<proteinExistence type="predicted"/>
<keyword evidence="2" id="KW-1185">Reference proteome</keyword>
<protein>
    <submittedName>
        <fullName evidence="1">Kinesin-like protein kif13b</fullName>
    </submittedName>
</protein>